<dbReference type="EMBL" id="UINC01156903">
    <property type="protein sequence ID" value="SVD53584.1"/>
    <property type="molecule type" value="Genomic_DNA"/>
</dbReference>
<feature type="transmembrane region" description="Helical" evidence="1">
    <location>
        <begin position="12"/>
        <end position="31"/>
    </location>
</feature>
<gene>
    <name evidence="2" type="ORF">METZ01_LOCUS406438</name>
</gene>
<sequence length="33" mass="3605">MNSKMIVKEILTFICVGVLACSGLFYLVILATL</sequence>
<keyword evidence="1" id="KW-0472">Membrane</keyword>
<accession>A0A382W4G1</accession>
<evidence type="ECO:0000256" key="1">
    <source>
        <dbReference type="SAM" id="Phobius"/>
    </source>
</evidence>
<reference evidence="2" key="1">
    <citation type="submission" date="2018-05" db="EMBL/GenBank/DDBJ databases">
        <authorList>
            <person name="Lanie J.A."/>
            <person name="Ng W.-L."/>
            <person name="Kazmierczak K.M."/>
            <person name="Andrzejewski T.M."/>
            <person name="Davidsen T.M."/>
            <person name="Wayne K.J."/>
            <person name="Tettelin H."/>
            <person name="Glass J.I."/>
            <person name="Rusch D."/>
            <person name="Podicherti R."/>
            <person name="Tsui H.-C.T."/>
            <person name="Winkler M.E."/>
        </authorList>
    </citation>
    <scope>NUCLEOTIDE SEQUENCE</scope>
</reference>
<keyword evidence="1" id="KW-1133">Transmembrane helix</keyword>
<dbReference type="PROSITE" id="PS51257">
    <property type="entry name" value="PROKAR_LIPOPROTEIN"/>
    <property type="match status" value="1"/>
</dbReference>
<keyword evidence="1" id="KW-0812">Transmembrane</keyword>
<proteinExistence type="predicted"/>
<name>A0A382W4G1_9ZZZZ</name>
<protein>
    <submittedName>
        <fullName evidence="2">Uncharacterized protein</fullName>
    </submittedName>
</protein>
<evidence type="ECO:0000313" key="2">
    <source>
        <dbReference type="EMBL" id="SVD53584.1"/>
    </source>
</evidence>
<dbReference type="AlphaFoldDB" id="A0A382W4G1"/>
<organism evidence="2">
    <name type="scientific">marine metagenome</name>
    <dbReference type="NCBI Taxonomy" id="408172"/>
    <lineage>
        <taxon>unclassified sequences</taxon>
        <taxon>metagenomes</taxon>
        <taxon>ecological metagenomes</taxon>
    </lineage>
</organism>